<protein>
    <submittedName>
        <fullName evidence="1">Uncharacterized protein</fullName>
    </submittedName>
</protein>
<proteinExistence type="predicted"/>
<dbReference type="EMBL" id="WOCE01000019">
    <property type="protein sequence ID" value="KAE9592173.1"/>
    <property type="molecule type" value="Genomic_DNA"/>
</dbReference>
<dbReference type="Proteomes" id="UP000447434">
    <property type="component" value="Chromosome 19"/>
</dbReference>
<dbReference type="AlphaFoldDB" id="A0A6A4NJ58"/>
<accession>A0A6A4NJ58</accession>
<reference evidence="2" key="1">
    <citation type="journal article" date="2020" name="Nat. Commun.">
        <title>Genome sequence of the cluster root forming white lupin.</title>
        <authorList>
            <person name="Hufnagel B."/>
            <person name="Marques A."/>
            <person name="Soriano A."/>
            <person name="Marques L."/>
            <person name="Divol F."/>
            <person name="Doumas P."/>
            <person name="Sallet E."/>
            <person name="Mancinotti D."/>
            <person name="Carrere S."/>
            <person name="Marande W."/>
            <person name="Arribat S."/>
            <person name="Keller J."/>
            <person name="Huneau C."/>
            <person name="Blein T."/>
            <person name="Aime D."/>
            <person name="Laguerre M."/>
            <person name="Taylor J."/>
            <person name="Schubert V."/>
            <person name="Nelson M."/>
            <person name="Geu-Flores F."/>
            <person name="Crespi M."/>
            <person name="Gallardo-Guerrero K."/>
            <person name="Delaux P.-M."/>
            <person name="Salse J."/>
            <person name="Berges H."/>
            <person name="Guyot R."/>
            <person name="Gouzy J."/>
            <person name="Peret B."/>
        </authorList>
    </citation>
    <scope>NUCLEOTIDE SEQUENCE [LARGE SCALE GENOMIC DNA]</scope>
    <source>
        <strain evidence="2">cv. Amiga</strain>
    </source>
</reference>
<sequence length="69" mass="7594">MRRGEKLRKWRWIRNSSGGLLLRLLTFAAMIAAVVAASGGIAVHFSSVFSHSRFPLFFSPPLSSSSNSK</sequence>
<gene>
    <name evidence="1" type="ORF">Lalb_Chr19g0126431</name>
</gene>
<comment type="caution">
    <text evidence="1">The sequence shown here is derived from an EMBL/GenBank/DDBJ whole genome shotgun (WGS) entry which is preliminary data.</text>
</comment>
<evidence type="ECO:0000313" key="1">
    <source>
        <dbReference type="EMBL" id="KAE9592173.1"/>
    </source>
</evidence>
<evidence type="ECO:0000313" key="2">
    <source>
        <dbReference type="Proteomes" id="UP000447434"/>
    </source>
</evidence>
<organism evidence="1 2">
    <name type="scientific">Lupinus albus</name>
    <name type="common">White lupine</name>
    <name type="synonym">Lupinus termis</name>
    <dbReference type="NCBI Taxonomy" id="3870"/>
    <lineage>
        <taxon>Eukaryota</taxon>
        <taxon>Viridiplantae</taxon>
        <taxon>Streptophyta</taxon>
        <taxon>Embryophyta</taxon>
        <taxon>Tracheophyta</taxon>
        <taxon>Spermatophyta</taxon>
        <taxon>Magnoliopsida</taxon>
        <taxon>eudicotyledons</taxon>
        <taxon>Gunneridae</taxon>
        <taxon>Pentapetalae</taxon>
        <taxon>rosids</taxon>
        <taxon>fabids</taxon>
        <taxon>Fabales</taxon>
        <taxon>Fabaceae</taxon>
        <taxon>Papilionoideae</taxon>
        <taxon>50 kb inversion clade</taxon>
        <taxon>genistoids sensu lato</taxon>
        <taxon>core genistoids</taxon>
        <taxon>Genisteae</taxon>
        <taxon>Lupinus</taxon>
    </lineage>
</organism>
<keyword evidence="2" id="KW-1185">Reference proteome</keyword>
<name>A0A6A4NJ58_LUPAL</name>